<protein>
    <submittedName>
        <fullName evidence="1">Uncharacterized protein</fullName>
    </submittedName>
</protein>
<proteinExistence type="predicted"/>
<evidence type="ECO:0000313" key="1">
    <source>
        <dbReference type="EMBL" id="RZF38101.1"/>
    </source>
</evidence>
<dbReference type="AlphaFoldDB" id="A0A482WY49"/>
<evidence type="ECO:0000313" key="2">
    <source>
        <dbReference type="Proteomes" id="UP000291343"/>
    </source>
</evidence>
<dbReference type="InParanoid" id="A0A482WY49"/>
<dbReference type="EMBL" id="QKKF02022824">
    <property type="protein sequence ID" value="RZF38101.1"/>
    <property type="molecule type" value="Genomic_DNA"/>
</dbReference>
<reference evidence="1 2" key="1">
    <citation type="journal article" date="2017" name="Gigascience">
        <title>Genome sequence of the small brown planthopper, Laodelphax striatellus.</title>
        <authorList>
            <person name="Zhu J."/>
            <person name="Jiang F."/>
            <person name="Wang X."/>
            <person name="Yang P."/>
            <person name="Bao Y."/>
            <person name="Zhao W."/>
            <person name="Wang W."/>
            <person name="Lu H."/>
            <person name="Wang Q."/>
            <person name="Cui N."/>
            <person name="Li J."/>
            <person name="Chen X."/>
            <person name="Luo L."/>
            <person name="Yu J."/>
            <person name="Kang L."/>
            <person name="Cui F."/>
        </authorList>
    </citation>
    <scope>NUCLEOTIDE SEQUENCE [LARGE SCALE GENOMIC DNA]</scope>
    <source>
        <strain evidence="1">Lst14</strain>
    </source>
</reference>
<keyword evidence="2" id="KW-1185">Reference proteome</keyword>
<gene>
    <name evidence="1" type="ORF">LSTR_LSTR006500</name>
</gene>
<organism evidence="1 2">
    <name type="scientific">Laodelphax striatellus</name>
    <name type="common">Small brown planthopper</name>
    <name type="synonym">Delphax striatella</name>
    <dbReference type="NCBI Taxonomy" id="195883"/>
    <lineage>
        <taxon>Eukaryota</taxon>
        <taxon>Metazoa</taxon>
        <taxon>Ecdysozoa</taxon>
        <taxon>Arthropoda</taxon>
        <taxon>Hexapoda</taxon>
        <taxon>Insecta</taxon>
        <taxon>Pterygota</taxon>
        <taxon>Neoptera</taxon>
        <taxon>Paraneoptera</taxon>
        <taxon>Hemiptera</taxon>
        <taxon>Auchenorrhyncha</taxon>
        <taxon>Fulgoroidea</taxon>
        <taxon>Delphacidae</taxon>
        <taxon>Criomorphinae</taxon>
        <taxon>Laodelphax</taxon>
    </lineage>
</organism>
<dbReference type="Proteomes" id="UP000291343">
    <property type="component" value="Unassembled WGS sequence"/>
</dbReference>
<comment type="caution">
    <text evidence="1">The sequence shown here is derived from an EMBL/GenBank/DDBJ whole genome shotgun (WGS) entry which is preliminary data.</text>
</comment>
<sequence length="103" mass="11204">MDSESELECSPSSPVADTTTLQMDCNFTSGEDYTTIARTLAYDPIRLSGPSVEADSGLLLKSTFFNCLVISDEPRSFIEKSQIADSLRKTYYLKNSGATSASD</sequence>
<name>A0A482WY49_LAOST</name>
<accession>A0A482WY49</accession>